<keyword evidence="2" id="KW-1185">Reference proteome</keyword>
<organism evidence="1 2">
    <name type="scientific">Ciona intestinalis</name>
    <name type="common">Transparent sea squirt</name>
    <name type="synonym">Ascidia intestinalis</name>
    <dbReference type="NCBI Taxonomy" id="7719"/>
    <lineage>
        <taxon>Eukaryota</taxon>
        <taxon>Metazoa</taxon>
        <taxon>Chordata</taxon>
        <taxon>Tunicata</taxon>
        <taxon>Ascidiacea</taxon>
        <taxon>Phlebobranchia</taxon>
        <taxon>Cionidae</taxon>
        <taxon>Ciona</taxon>
    </lineage>
</organism>
<reference evidence="1" key="3">
    <citation type="submission" date="2025-08" db="UniProtKB">
        <authorList>
            <consortium name="Ensembl"/>
        </authorList>
    </citation>
    <scope>IDENTIFICATION</scope>
</reference>
<dbReference type="Gene3D" id="3.40.50.300">
    <property type="entry name" value="P-loop containing nucleotide triphosphate hydrolases"/>
    <property type="match status" value="1"/>
</dbReference>
<evidence type="ECO:0000313" key="2">
    <source>
        <dbReference type="Proteomes" id="UP000008144"/>
    </source>
</evidence>
<reference evidence="1" key="4">
    <citation type="submission" date="2025-09" db="UniProtKB">
        <authorList>
            <consortium name="Ensembl"/>
        </authorList>
    </citation>
    <scope>IDENTIFICATION</scope>
</reference>
<proteinExistence type="predicted"/>
<evidence type="ECO:0008006" key="3">
    <source>
        <dbReference type="Google" id="ProtNLM"/>
    </source>
</evidence>
<dbReference type="Ensembl" id="ENSCINT00000020248.3">
    <property type="protein sequence ID" value="ENSCINP00000020248.3"/>
    <property type="gene ID" value="ENSCING00000010128.3"/>
</dbReference>
<dbReference type="STRING" id="7719.ENSCINP00000020248"/>
<dbReference type="InterPro" id="IPR040632">
    <property type="entry name" value="Sulfotransfer_4"/>
</dbReference>
<dbReference type="EMBL" id="EAAA01002256">
    <property type="status" value="NOT_ANNOTATED_CDS"/>
    <property type="molecule type" value="Genomic_DNA"/>
</dbReference>
<reference evidence="2" key="1">
    <citation type="journal article" date="2002" name="Science">
        <title>The draft genome of Ciona intestinalis: insights into chordate and vertebrate origins.</title>
        <authorList>
            <person name="Dehal P."/>
            <person name="Satou Y."/>
            <person name="Campbell R.K."/>
            <person name="Chapman J."/>
            <person name="Degnan B."/>
            <person name="De Tomaso A."/>
            <person name="Davidson B."/>
            <person name="Di Gregorio A."/>
            <person name="Gelpke M."/>
            <person name="Goodstein D.M."/>
            <person name="Harafuji N."/>
            <person name="Hastings K.E."/>
            <person name="Ho I."/>
            <person name="Hotta K."/>
            <person name="Huang W."/>
            <person name="Kawashima T."/>
            <person name="Lemaire P."/>
            <person name="Martinez D."/>
            <person name="Meinertzhagen I.A."/>
            <person name="Necula S."/>
            <person name="Nonaka M."/>
            <person name="Putnam N."/>
            <person name="Rash S."/>
            <person name="Saiga H."/>
            <person name="Satake M."/>
            <person name="Terry A."/>
            <person name="Yamada L."/>
            <person name="Wang H.G."/>
            <person name="Awazu S."/>
            <person name="Azumi K."/>
            <person name="Boore J."/>
            <person name="Branno M."/>
            <person name="Chin-Bow S."/>
            <person name="DeSantis R."/>
            <person name="Doyle S."/>
            <person name="Francino P."/>
            <person name="Keys D.N."/>
            <person name="Haga S."/>
            <person name="Hayashi H."/>
            <person name="Hino K."/>
            <person name="Imai K.S."/>
            <person name="Inaba K."/>
            <person name="Kano S."/>
            <person name="Kobayashi K."/>
            <person name="Kobayashi M."/>
            <person name="Lee B.I."/>
            <person name="Makabe K.W."/>
            <person name="Manohar C."/>
            <person name="Matassi G."/>
            <person name="Medina M."/>
            <person name="Mochizuki Y."/>
            <person name="Mount S."/>
            <person name="Morishita T."/>
            <person name="Miura S."/>
            <person name="Nakayama A."/>
            <person name="Nishizaka S."/>
            <person name="Nomoto H."/>
            <person name="Ohta F."/>
            <person name="Oishi K."/>
            <person name="Rigoutsos I."/>
            <person name="Sano M."/>
            <person name="Sasaki A."/>
            <person name="Sasakura Y."/>
            <person name="Shoguchi E."/>
            <person name="Shin-i T."/>
            <person name="Spagnuolo A."/>
            <person name="Stainier D."/>
            <person name="Suzuki M.M."/>
            <person name="Tassy O."/>
            <person name="Takatori N."/>
            <person name="Tokuoka M."/>
            <person name="Yagi K."/>
            <person name="Yoshizaki F."/>
            <person name="Wada S."/>
            <person name="Zhang C."/>
            <person name="Hyatt P.D."/>
            <person name="Larimer F."/>
            <person name="Detter C."/>
            <person name="Doggett N."/>
            <person name="Glavina T."/>
            <person name="Hawkins T."/>
            <person name="Richardson P."/>
            <person name="Lucas S."/>
            <person name="Kohara Y."/>
            <person name="Levine M."/>
            <person name="Satoh N."/>
            <person name="Rokhsar D.S."/>
        </authorList>
    </citation>
    <scope>NUCLEOTIDE SEQUENCE [LARGE SCALE GENOMIC DNA]</scope>
</reference>
<dbReference type="PANTHER" id="PTHR36978:SF4">
    <property type="entry name" value="P-LOOP CONTAINING NUCLEOSIDE TRIPHOSPHATE HYDROLASE PROTEIN"/>
    <property type="match status" value="1"/>
</dbReference>
<accession>F6PIB9</accession>
<dbReference type="Proteomes" id="UP000008144">
    <property type="component" value="Chromosome 6"/>
</dbReference>
<dbReference type="InterPro" id="IPR027417">
    <property type="entry name" value="P-loop_NTPase"/>
</dbReference>
<protein>
    <recommendedName>
        <fullName evidence="3">Sulfotransferase</fullName>
    </recommendedName>
</protein>
<dbReference type="GeneTree" id="ENSGT00940000163713"/>
<dbReference type="InParanoid" id="F6PIB9"/>
<dbReference type="Pfam" id="PF17784">
    <property type="entry name" value="Sulfotransfer_4"/>
    <property type="match status" value="1"/>
</dbReference>
<dbReference type="PANTHER" id="PTHR36978">
    <property type="entry name" value="P-LOOP CONTAINING NUCLEOTIDE TRIPHOSPHATE HYDROLASE"/>
    <property type="match status" value="1"/>
</dbReference>
<dbReference type="SUPFAM" id="SSF52540">
    <property type="entry name" value="P-loop containing nucleoside triphosphate hydrolases"/>
    <property type="match status" value="1"/>
</dbReference>
<reference evidence="1" key="2">
    <citation type="journal article" date="2008" name="Genome Biol.">
        <title>Improved genome assembly and evidence-based global gene model set for the chordate Ciona intestinalis: new insight into intron and operon populations.</title>
        <authorList>
            <person name="Satou Y."/>
            <person name="Mineta K."/>
            <person name="Ogasawara M."/>
            <person name="Sasakura Y."/>
            <person name="Shoguchi E."/>
            <person name="Ueno K."/>
            <person name="Yamada L."/>
            <person name="Matsumoto J."/>
            <person name="Wasserscheid J."/>
            <person name="Dewar K."/>
            <person name="Wiley G.B."/>
            <person name="Macmil S.L."/>
            <person name="Roe B.A."/>
            <person name="Zeller R.W."/>
            <person name="Hastings K.E."/>
            <person name="Lemaire P."/>
            <person name="Lindquist E."/>
            <person name="Endo T."/>
            <person name="Hotta K."/>
            <person name="Inaba K."/>
        </authorList>
    </citation>
    <scope>NUCLEOTIDE SEQUENCE [LARGE SCALE GENOMIC DNA]</scope>
    <source>
        <strain evidence="1">wild type</strain>
    </source>
</reference>
<evidence type="ECO:0000313" key="1">
    <source>
        <dbReference type="Ensembl" id="ENSCINP00000020248.3"/>
    </source>
</evidence>
<dbReference type="HOGENOM" id="CLU_061199_2_2_1"/>
<dbReference type="AlphaFoldDB" id="F6PIB9"/>
<name>F6PIB9_CIOIN</name>
<sequence length="210" mass="24790">MKVIIAGYPKTGTKSLTSALRTLGYTVYDYLENFQFLCNDWEKVLTEGGNSEDFYRMYNGVDATLDSPVFVFWEELHRTFPDAKVILPIRDEDKWIVSLKKQCKQIDDHVLMKFYKFFTPTGRKYQAFTQTWVTAALGTPLKTAFHKTPVNELLYRTRYRQHNKYVTEVNHLLYYSKRAQKSNKFRWSMPTNCWCIKSRTVGNHCVNSCR</sequence>